<proteinExistence type="predicted"/>
<dbReference type="AlphaFoldDB" id="A0A403MLD4"/>
<gene>
    <name evidence="1" type="ORF">DRU74_19920</name>
</gene>
<reference evidence="1" key="1">
    <citation type="submission" date="2018-07" db="EMBL/GenBank/DDBJ databases">
        <authorList>
            <person name="Ashton P.M."/>
            <person name="Dallman T."/>
            <person name="Nair S."/>
            <person name="De Pinna E."/>
            <person name="Peters T."/>
            <person name="Grant K."/>
        </authorList>
    </citation>
    <scope>NUCLEOTIDE SEQUENCE [LARGE SCALE GENOMIC DNA]</scope>
    <source>
        <strain evidence="1">157339</strain>
    </source>
</reference>
<evidence type="ECO:0000313" key="1">
    <source>
        <dbReference type="EMBL" id="MLU98964.1"/>
    </source>
</evidence>
<accession>A0A403MLD4</accession>
<sequence length="80" mass="8961">MTSASPRFSAPGRGFGFTVSLPNTSPCPVSFSFSDGDLFSAEFFKWLFLLVLHHWRQPLRDAGHLRPATRTEADLFSITE</sequence>
<organism evidence="1">
    <name type="scientific">Salmonella enterica I</name>
    <dbReference type="NCBI Taxonomy" id="59201"/>
    <lineage>
        <taxon>Bacteria</taxon>
        <taxon>Pseudomonadati</taxon>
        <taxon>Pseudomonadota</taxon>
        <taxon>Gammaproteobacteria</taxon>
        <taxon>Enterobacterales</taxon>
        <taxon>Enterobacteriaceae</taxon>
        <taxon>Salmonella</taxon>
    </lineage>
</organism>
<name>A0A403MLD4_SALET</name>
<comment type="caution">
    <text evidence="1">The sequence shown here is derived from an EMBL/GenBank/DDBJ whole genome shotgun (WGS) entry which is preliminary data.</text>
</comment>
<dbReference type="Proteomes" id="UP000885374">
    <property type="component" value="Unassembled WGS sequence"/>
</dbReference>
<dbReference type="EMBL" id="RVHM01000032">
    <property type="protein sequence ID" value="MLU98964.1"/>
    <property type="molecule type" value="Genomic_DNA"/>
</dbReference>
<protein>
    <submittedName>
        <fullName evidence="1">Uncharacterized protein</fullName>
    </submittedName>
</protein>